<sequence>QFEKSEKFEKFKKIERTTKTHFNKEQKAPLD</sequence>
<reference evidence="2" key="1">
    <citation type="journal article" date="2014" name="Microb. Cell Fact.">
        <title>Exploiting Issatchenkia orientalis SD108 for succinic acid production.</title>
        <authorList>
            <person name="Xiao H."/>
            <person name="Shao Z."/>
            <person name="Jiang Y."/>
            <person name="Dole S."/>
            <person name="Zhao H."/>
        </authorList>
    </citation>
    <scope>NUCLEOTIDE SEQUENCE [LARGE SCALE GENOMIC DNA]</scope>
    <source>
        <strain evidence="2">SD108</strain>
    </source>
</reference>
<dbReference type="AlphaFoldDB" id="A0A099NRI2"/>
<proteinExistence type="predicted"/>
<feature type="non-terminal residue" evidence="1">
    <location>
        <position position="1"/>
    </location>
</feature>
<gene>
    <name evidence="1" type="ORF">JL09_g6357</name>
</gene>
<comment type="caution">
    <text evidence="1">The sequence shown here is derived from an EMBL/GenBank/DDBJ whole genome shotgun (WGS) entry which is preliminary data.</text>
</comment>
<evidence type="ECO:0000313" key="2">
    <source>
        <dbReference type="Proteomes" id="UP000029867"/>
    </source>
</evidence>
<organism evidence="1 2">
    <name type="scientific">Pichia kudriavzevii</name>
    <name type="common">Yeast</name>
    <name type="synonym">Issatchenkia orientalis</name>
    <dbReference type="NCBI Taxonomy" id="4909"/>
    <lineage>
        <taxon>Eukaryota</taxon>
        <taxon>Fungi</taxon>
        <taxon>Dikarya</taxon>
        <taxon>Ascomycota</taxon>
        <taxon>Saccharomycotina</taxon>
        <taxon>Pichiomycetes</taxon>
        <taxon>Pichiales</taxon>
        <taxon>Pichiaceae</taxon>
        <taxon>Pichia</taxon>
    </lineage>
</organism>
<dbReference type="Proteomes" id="UP000029867">
    <property type="component" value="Unassembled WGS sequence"/>
</dbReference>
<evidence type="ECO:0000313" key="1">
    <source>
        <dbReference type="EMBL" id="KGK34496.1"/>
    </source>
</evidence>
<dbReference type="HOGENOM" id="CLU_3401298_0_0_1"/>
<protein>
    <submittedName>
        <fullName evidence="1">Uncharacterized protein</fullName>
    </submittedName>
</protein>
<accession>A0A099NRI2</accession>
<dbReference type="EMBL" id="JQFK01001582">
    <property type="protein sequence ID" value="KGK34496.1"/>
    <property type="molecule type" value="Genomic_DNA"/>
</dbReference>
<name>A0A099NRI2_PICKU</name>